<comment type="caution">
    <text evidence="3">The sequence shown here is derived from an EMBL/GenBank/DDBJ whole genome shotgun (WGS) entry which is preliminary data.</text>
</comment>
<dbReference type="Proteomes" id="UP001183615">
    <property type="component" value="Unassembled WGS sequence"/>
</dbReference>
<proteinExistence type="predicted"/>
<gene>
    <name evidence="3" type="ORF">RM779_29425</name>
</gene>
<evidence type="ECO:0000256" key="1">
    <source>
        <dbReference type="SAM" id="MobiDB-lite"/>
    </source>
</evidence>
<feature type="chain" id="PRO_5046628990" evidence="2">
    <location>
        <begin position="30"/>
        <end position="257"/>
    </location>
</feature>
<feature type="signal peptide" evidence="2">
    <location>
        <begin position="1"/>
        <end position="29"/>
    </location>
</feature>
<dbReference type="RefSeq" id="WP_311620838.1">
    <property type="nucleotide sequence ID" value="NZ_JAVREV010000021.1"/>
</dbReference>
<evidence type="ECO:0000313" key="3">
    <source>
        <dbReference type="EMBL" id="MDT0446687.1"/>
    </source>
</evidence>
<reference evidence="4" key="1">
    <citation type="submission" date="2023-07" db="EMBL/GenBank/DDBJ databases">
        <title>30 novel species of actinomycetes from the DSMZ collection.</title>
        <authorList>
            <person name="Nouioui I."/>
        </authorList>
    </citation>
    <scope>NUCLEOTIDE SEQUENCE [LARGE SCALE GENOMIC DNA]</scope>
    <source>
        <strain evidence="4">DSM 41886</strain>
    </source>
</reference>
<dbReference type="EMBL" id="JAVREV010000021">
    <property type="protein sequence ID" value="MDT0446687.1"/>
    <property type="molecule type" value="Genomic_DNA"/>
</dbReference>
<evidence type="ECO:0000256" key="2">
    <source>
        <dbReference type="SAM" id="SignalP"/>
    </source>
</evidence>
<sequence>MTQQRRTPGALAAVATVAAVAAVASTTLAASPAAAGETGRNERAGQADDLGTYADFSRLTERSAGQFGSGGSIAGQWSWRTDAPGEYSITWDQERPENRERFLRSDDGEWLLLDGWGMKGVEYYEQRITSESIGDADCTGMEPIPSDGDLQHYVRWDIPAEGYCLDARGTIVEEDGGPEITFRHRQVWSPPAPCANSVFPDRVCITQHETWWDDNGHPYQQTLDREIRLARGLGMAFTIEQSFPQPWSSELVNVWDY</sequence>
<feature type="region of interest" description="Disordered" evidence="1">
    <location>
        <begin position="29"/>
        <end position="48"/>
    </location>
</feature>
<name>A0ABU2SCH2_9ACTN</name>
<evidence type="ECO:0000313" key="4">
    <source>
        <dbReference type="Proteomes" id="UP001183615"/>
    </source>
</evidence>
<keyword evidence="4" id="KW-1185">Reference proteome</keyword>
<keyword evidence="2" id="KW-0732">Signal</keyword>
<protein>
    <submittedName>
        <fullName evidence="3">Uncharacterized protein</fullName>
    </submittedName>
</protein>
<organism evidence="3 4">
    <name type="scientific">Streptomyces johnsoniae</name>
    <dbReference type="NCBI Taxonomy" id="3075532"/>
    <lineage>
        <taxon>Bacteria</taxon>
        <taxon>Bacillati</taxon>
        <taxon>Actinomycetota</taxon>
        <taxon>Actinomycetes</taxon>
        <taxon>Kitasatosporales</taxon>
        <taxon>Streptomycetaceae</taxon>
        <taxon>Streptomyces</taxon>
    </lineage>
</organism>
<accession>A0ABU2SCH2</accession>